<name>A0AAD5U8F2_9FUNG</name>
<evidence type="ECO:0000256" key="2">
    <source>
        <dbReference type="ARBA" id="ARBA00007168"/>
    </source>
</evidence>
<comment type="subcellular location">
    <subcellularLocation>
        <location evidence="6">Cell membrane</location>
        <topology evidence="6">Multi-pass membrane protein</topology>
    </subcellularLocation>
    <subcellularLocation>
        <location evidence="1">Membrane</location>
        <topology evidence="1">Multi-pass membrane protein</topology>
    </subcellularLocation>
</comment>
<feature type="transmembrane region" description="Helical" evidence="6">
    <location>
        <begin position="151"/>
        <end position="174"/>
    </location>
</feature>
<dbReference type="GO" id="GO:0022857">
    <property type="term" value="F:transmembrane transporter activity"/>
    <property type="evidence" value="ECO:0007669"/>
    <property type="project" value="UniProtKB-UniRule"/>
</dbReference>
<comment type="caution">
    <text evidence="7">The sequence shown here is derived from an EMBL/GenBank/DDBJ whole genome shotgun (WGS) entry which is preliminary data.</text>
</comment>
<evidence type="ECO:0000313" key="8">
    <source>
        <dbReference type="Proteomes" id="UP001211065"/>
    </source>
</evidence>
<dbReference type="PANTHER" id="PTHR12385:SF88">
    <property type="entry name" value="CHOLINE TRANSPORTER-LIKE PROTEIN CTL1"/>
    <property type="match status" value="1"/>
</dbReference>
<dbReference type="PANTHER" id="PTHR12385">
    <property type="entry name" value="CHOLINE TRANSPORTER-LIKE (SLC FAMILY 44)"/>
    <property type="match status" value="1"/>
</dbReference>
<keyword evidence="5 6" id="KW-0472">Membrane</keyword>
<evidence type="ECO:0000256" key="6">
    <source>
        <dbReference type="RuleBase" id="RU368066"/>
    </source>
</evidence>
<keyword evidence="4 6" id="KW-1133">Transmembrane helix</keyword>
<comment type="caution">
    <text evidence="6">Lacks conserved residue(s) required for the propagation of feature annotation.</text>
</comment>
<accession>A0AAD5U8F2</accession>
<protein>
    <recommendedName>
        <fullName evidence="6">Protein PNS1</fullName>
    </recommendedName>
</protein>
<evidence type="ECO:0000256" key="3">
    <source>
        <dbReference type="ARBA" id="ARBA00022692"/>
    </source>
</evidence>
<feature type="transmembrane region" description="Helical" evidence="6">
    <location>
        <begin position="186"/>
        <end position="206"/>
    </location>
</feature>
<evidence type="ECO:0000313" key="7">
    <source>
        <dbReference type="EMBL" id="KAJ3224971.1"/>
    </source>
</evidence>
<reference evidence="7" key="1">
    <citation type="submission" date="2020-05" db="EMBL/GenBank/DDBJ databases">
        <title>Phylogenomic resolution of chytrid fungi.</title>
        <authorList>
            <person name="Stajich J.E."/>
            <person name="Amses K."/>
            <person name="Simmons R."/>
            <person name="Seto K."/>
            <person name="Myers J."/>
            <person name="Bonds A."/>
            <person name="Quandt C.A."/>
            <person name="Barry K."/>
            <person name="Liu P."/>
            <person name="Grigoriev I."/>
            <person name="Longcore J.E."/>
            <person name="James T.Y."/>
        </authorList>
    </citation>
    <scope>NUCLEOTIDE SEQUENCE</scope>
    <source>
        <strain evidence="7">JEL0476</strain>
    </source>
</reference>
<evidence type="ECO:0000256" key="1">
    <source>
        <dbReference type="ARBA" id="ARBA00004141"/>
    </source>
</evidence>
<comment type="similarity">
    <text evidence="2 6">Belongs to the CTL (choline transporter-like) family.</text>
</comment>
<comment type="function">
    <text evidence="6">Probably involved in transport through the plasma membrane.</text>
</comment>
<keyword evidence="8" id="KW-1185">Reference proteome</keyword>
<dbReference type="Pfam" id="PF04515">
    <property type="entry name" value="Choline_transpo"/>
    <property type="match status" value="1"/>
</dbReference>
<sequence length="332" mass="39054">MLRKNPTILEVHINEEELERYKKIYQKSVQVDFLKQAKFGLKEERNFTLKKITSAQWYFEDANEFDFKEIDDLEESLDEDDLNLLLPKKNFNSIFYKNNNINEEDLLHESECQQLEQNNLELGFQNLRRNKNNITFKEIVIQVKTVLQRQLGSILLASLILATLEFFNFLFKITKKLLKSKYTPTIFSYPIFTPITMLFNLIYSISSELNKYTMIYLGISGNNFFTSSYNSSRLFKRNLIQGLTTTSITRTILSFFCWGLPSFTGLVMKLCGFFADLDKVFILFFILVSLTRFMVEVLENTIDSIFICYIIDLDSDSCRNEEAHFVFQNIVK</sequence>
<feature type="transmembrane region" description="Helical" evidence="6">
    <location>
        <begin position="252"/>
        <end position="275"/>
    </location>
</feature>
<organism evidence="7 8">
    <name type="scientific">Clydaea vesicula</name>
    <dbReference type="NCBI Taxonomy" id="447962"/>
    <lineage>
        <taxon>Eukaryota</taxon>
        <taxon>Fungi</taxon>
        <taxon>Fungi incertae sedis</taxon>
        <taxon>Chytridiomycota</taxon>
        <taxon>Chytridiomycota incertae sedis</taxon>
        <taxon>Chytridiomycetes</taxon>
        <taxon>Lobulomycetales</taxon>
        <taxon>Lobulomycetaceae</taxon>
        <taxon>Clydaea</taxon>
    </lineage>
</organism>
<dbReference type="AlphaFoldDB" id="A0AAD5U8F2"/>
<evidence type="ECO:0000256" key="4">
    <source>
        <dbReference type="ARBA" id="ARBA00022989"/>
    </source>
</evidence>
<dbReference type="Proteomes" id="UP001211065">
    <property type="component" value="Unassembled WGS sequence"/>
</dbReference>
<dbReference type="GO" id="GO:0005886">
    <property type="term" value="C:plasma membrane"/>
    <property type="evidence" value="ECO:0007669"/>
    <property type="project" value="UniProtKB-SubCell"/>
</dbReference>
<evidence type="ECO:0000256" key="5">
    <source>
        <dbReference type="ARBA" id="ARBA00023136"/>
    </source>
</evidence>
<dbReference type="EMBL" id="JADGJW010000075">
    <property type="protein sequence ID" value="KAJ3224971.1"/>
    <property type="molecule type" value="Genomic_DNA"/>
</dbReference>
<keyword evidence="3 6" id="KW-0812">Transmembrane</keyword>
<gene>
    <name evidence="7" type="ORF">HK099_007600</name>
</gene>
<dbReference type="InterPro" id="IPR007603">
    <property type="entry name" value="Choline_transptr-like"/>
</dbReference>
<proteinExistence type="inferred from homology"/>